<reference evidence="1 2" key="1">
    <citation type="journal article" date="2023" name="BMC Biotechnol.">
        <title>Vitis rotundifolia cv Carlos genome sequencing.</title>
        <authorList>
            <person name="Huff M."/>
            <person name="Hulse-Kemp A."/>
            <person name="Scheffler B."/>
            <person name="Youngblood R."/>
            <person name="Simpson S."/>
            <person name="Babiker E."/>
            <person name="Staton M."/>
        </authorList>
    </citation>
    <scope>NUCLEOTIDE SEQUENCE [LARGE SCALE GENOMIC DNA]</scope>
    <source>
        <tissue evidence="1">Leaf</tissue>
    </source>
</reference>
<gene>
    <name evidence="1" type="ORF">PVL29_008384</name>
</gene>
<dbReference type="Proteomes" id="UP001168098">
    <property type="component" value="Unassembled WGS sequence"/>
</dbReference>
<name>A0AA38ZWA2_VITRO</name>
<keyword evidence="2" id="KW-1185">Reference proteome</keyword>
<evidence type="ECO:0000313" key="2">
    <source>
        <dbReference type="Proteomes" id="UP001168098"/>
    </source>
</evidence>
<dbReference type="AlphaFoldDB" id="A0AA38ZWA2"/>
<organism evidence="1 2">
    <name type="scientific">Vitis rotundifolia</name>
    <name type="common">Muscadine grape</name>
    <dbReference type="NCBI Taxonomy" id="103349"/>
    <lineage>
        <taxon>Eukaryota</taxon>
        <taxon>Viridiplantae</taxon>
        <taxon>Streptophyta</taxon>
        <taxon>Embryophyta</taxon>
        <taxon>Tracheophyta</taxon>
        <taxon>Spermatophyta</taxon>
        <taxon>Magnoliopsida</taxon>
        <taxon>eudicotyledons</taxon>
        <taxon>Gunneridae</taxon>
        <taxon>Pentapetalae</taxon>
        <taxon>rosids</taxon>
        <taxon>Vitales</taxon>
        <taxon>Vitaceae</taxon>
        <taxon>Viteae</taxon>
        <taxon>Vitis</taxon>
    </lineage>
</organism>
<evidence type="ECO:0000313" key="1">
    <source>
        <dbReference type="EMBL" id="KAJ9696110.1"/>
    </source>
</evidence>
<proteinExistence type="predicted"/>
<sequence>MEAMDKKSDVKPTRSFLGKSMRKSLSWYREVRMARNMITALTEKQSATREDMAKMSNAGLSSRFGVPTFSFTPPGTVADVAKATVAMRAATTEHDSEVLNSHSPPAWTRSVCFSVKISFAVSPFWLQRTKKCCGTDLLTNCIVQSSN</sequence>
<comment type="caution">
    <text evidence="1">The sequence shown here is derived from an EMBL/GenBank/DDBJ whole genome shotgun (WGS) entry which is preliminary data.</text>
</comment>
<protein>
    <submittedName>
        <fullName evidence="1">Uncharacterized protein</fullName>
    </submittedName>
</protein>
<dbReference type="EMBL" id="JARBHA010000007">
    <property type="protein sequence ID" value="KAJ9696110.1"/>
    <property type="molecule type" value="Genomic_DNA"/>
</dbReference>
<accession>A0AA38ZWA2</accession>